<evidence type="ECO:0000313" key="2">
    <source>
        <dbReference type="EnsemblPlants" id="ORUFI05G17340.1"/>
    </source>
</evidence>
<sequence>MEQRRAGARARGNRDRMGRRNKAERKTTTQSQRDTSHDRSHPSFRRRSFLPAPHHAIDVDVAYIHLMQHVVSLPMRGRMLVSPTDETGSDKQSNVTYGIHQSMPITLITTSAK</sequence>
<protein>
    <submittedName>
        <fullName evidence="2">Uncharacterized protein</fullName>
    </submittedName>
</protein>
<keyword evidence="3" id="KW-1185">Reference proteome</keyword>
<evidence type="ECO:0000256" key="1">
    <source>
        <dbReference type="SAM" id="MobiDB-lite"/>
    </source>
</evidence>
<dbReference type="HOGENOM" id="CLU_2137607_0_0_1"/>
<name>A0A0E0PME3_ORYRU</name>
<proteinExistence type="predicted"/>
<dbReference type="Gramene" id="ORUFI05G17340.1">
    <property type="protein sequence ID" value="ORUFI05G17340.1"/>
    <property type="gene ID" value="ORUFI05G17340"/>
</dbReference>
<dbReference type="Proteomes" id="UP000008022">
    <property type="component" value="Unassembled WGS sequence"/>
</dbReference>
<organism evidence="2 3">
    <name type="scientific">Oryza rufipogon</name>
    <name type="common">Brownbeard rice</name>
    <name type="synonym">Asian wild rice</name>
    <dbReference type="NCBI Taxonomy" id="4529"/>
    <lineage>
        <taxon>Eukaryota</taxon>
        <taxon>Viridiplantae</taxon>
        <taxon>Streptophyta</taxon>
        <taxon>Embryophyta</taxon>
        <taxon>Tracheophyta</taxon>
        <taxon>Spermatophyta</taxon>
        <taxon>Magnoliopsida</taxon>
        <taxon>Liliopsida</taxon>
        <taxon>Poales</taxon>
        <taxon>Poaceae</taxon>
        <taxon>BOP clade</taxon>
        <taxon>Oryzoideae</taxon>
        <taxon>Oryzeae</taxon>
        <taxon>Oryzinae</taxon>
        <taxon>Oryza</taxon>
    </lineage>
</organism>
<reference evidence="3" key="1">
    <citation type="submission" date="2013-06" db="EMBL/GenBank/DDBJ databases">
        <authorList>
            <person name="Zhao Q."/>
        </authorList>
    </citation>
    <scope>NUCLEOTIDE SEQUENCE</scope>
    <source>
        <strain evidence="3">cv. W1943</strain>
    </source>
</reference>
<dbReference type="AlphaFoldDB" id="A0A0E0PME3"/>
<accession>A0A0E0PME3</accession>
<reference evidence="2" key="2">
    <citation type="submission" date="2015-06" db="UniProtKB">
        <authorList>
            <consortium name="EnsemblPlants"/>
        </authorList>
    </citation>
    <scope>IDENTIFICATION</scope>
</reference>
<evidence type="ECO:0000313" key="3">
    <source>
        <dbReference type="Proteomes" id="UP000008022"/>
    </source>
</evidence>
<dbReference type="EnsemblPlants" id="ORUFI05G17340.1">
    <property type="protein sequence ID" value="ORUFI05G17340.1"/>
    <property type="gene ID" value="ORUFI05G17340"/>
</dbReference>
<feature type="region of interest" description="Disordered" evidence="1">
    <location>
        <begin position="1"/>
        <end position="49"/>
    </location>
</feature>